<dbReference type="KEGG" id="rcu:8261790"/>
<proteinExistence type="predicted"/>
<dbReference type="SMART" id="SM01037">
    <property type="entry name" value="Bet_v_1"/>
    <property type="match status" value="1"/>
</dbReference>
<gene>
    <name evidence="2" type="ORF">RCOM_1115320</name>
</gene>
<evidence type="ECO:0000313" key="2">
    <source>
        <dbReference type="EMBL" id="EEF28117.1"/>
    </source>
</evidence>
<dbReference type="PANTHER" id="PTHR31907">
    <property type="entry name" value="MLP-LIKE PROTEIN 423"/>
    <property type="match status" value="1"/>
</dbReference>
<dbReference type="OrthoDB" id="831631at2759"/>
<keyword evidence="3" id="KW-1185">Reference proteome</keyword>
<dbReference type="Gene3D" id="3.30.530.20">
    <property type="match status" value="1"/>
</dbReference>
<dbReference type="InterPro" id="IPR023393">
    <property type="entry name" value="START-like_dom_sf"/>
</dbReference>
<dbReference type="Pfam" id="PF00407">
    <property type="entry name" value="Bet_v_1"/>
    <property type="match status" value="1"/>
</dbReference>
<dbReference type="SUPFAM" id="SSF55961">
    <property type="entry name" value="Bet v1-like"/>
    <property type="match status" value="1"/>
</dbReference>
<sequence length="121" mass="13849">MSPDKIQKCDLHEGEWGKHGTIICWNYTHDGEAKVAKELIEKIDDENFSTTFKVIEGDLLKDYNSFWIIVKASPKEGGGSLVHWTLEYEKKHEGIPDPHSLLDFCVHTSKDICAHHSKNEK</sequence>
<dbReference type="Proteomes" id="UP000008311">
    <property type="component" value="Unassembled WGS sequence"/>
</dbReference>
<dbReference type="STRING" id="3988.B9T7P9"/>
<dbReference type="CDD" id="cd07816">
    <property type="entry name" value="Bet_v1-like"/>
    <property type="match status" value="1"/>
</dbReference>
<name>B9T7P9_RICCO</name>
<evidence type="ECO:0000313" key="3">
    <source>
        <dbReference type="Proteomes" id="UP000008311"/>
    </source>
</evidence>
<dbReference type="eggNOG" id="ENOG502RN75">
    <property type="taxonomic scope" value="Eukaryota"/>
</dbReference>
<dbReference type="InterPro" id="IPR051761">
    <property type="entry name" value="MLP-like_ligand-binding"/>
</dbReference>
<reference evidence="3" key="1">
    <citation type="journal article" date="2010" name="Nat. Biotechnol.">
        <title>Draft genome sequence of the oilseed species Ricinus communis.</title>
        <authorList>
            <person name="Chan A.P."/>
            <person name="Crabtree J."/>
            <person name="Zhao Q."/>
            <person name="Lorenzi H."/>
            <person name="Orvis J."/>
            <person name="Puiu D."/>
            <person name="Melake-Berhan A."/>
            <person name="Jones K.M."/>
            <person name="Redman J."/>
            <person name="Chen G."/>
            <person name="Cahoon E.B."/>
            <person name="Gedil M."/>
            <person name="Stanke M."/>
            <person name="Haas B.J."/>
            <person name="Wortman J.R."/>
            <person name="Fraser-Liggett C.M."/>
            <person name="Ravel J."/>
            <person name="Rabinowicz P.D."/>
        </authorList>
    </citation>
    <scope>NUCLEOTIDE SEQUENCE [LARGE SCALE GENOMIC DNA]</scope>
    <source>
        <strain evidence="3">cv. Hale</strain>
    </source>
</reference>
<dbReference type="EMBL" id="EQ974797">
    <property type="protein sequence ID" value="EEF28117.1"/>
    <property type="molecule type" value="Genomic_DNA"/>
</dbReference>
<accession>B9T7P9</accession>
<dbReference type="InterPro" id="IPR000916">
    <property type="entry name" value="Bet_v_I/MLP"/>
</dbReference>
<evidence type="ECO:0000259" key="1">
    <source>
        <dbReference type="SMART" id="SM01037"/>
    </source>
</evidence>
<dbReference type="GO" id="GO:0006952">
    <property type="term" value="P:defense response"/>
    <property type="evidence" value="ECO:0007669"/>
    <property type="project" value="InterPro"/>
</dbReference>
<organism evidence="2 3">
    <name type="scientific">Ricinus communis</name>
    <name type="common">Castor bean</name>
    <dbReference type="NCBI Taxonomy" id="3988"/>
    <lineage>
        <taxon>Eukaryota</taxon>
        <taxon>Viridiplantae</taxon>
        <taxon>Streptophyta</taxon>
        <taxon>Embryophyta</taxon>
        <taxon>Tracheophyta</taxon>
        <taxon>Spermatophyta</taxon>
        <taxon>Magnoliopsida</taxon>
        <taxon>eudicotyledons</taxon>
        <taxon>Gunneridae</taxon>
        <taxon>Pentapetalae</taxon>
        <taxon>rosids</taxon>
        <taxon>fabids</taxon>
        <taxon>Malpighiales</taxon>
        <taxon>Euphorbiaceae</taxon>
        <taxon>Acalyphoideae</taxon>
        <taxon>Acalypheae</taxon>
        <taxon>Ricinus</taxon>
    </lineage>
</organism>
<protein>
    <submittedName>
        <fullName evidence="2">Major latex protein, putative</fullName>
    </submittedName>
</protein>
<dbReference type="AlphaFoldDB" id="B9T7P9"/>
<dbReference type="InParanoid" id="B9T7P9"/>
<feature type="domain" description="Bet v I/Major latex protein" evidence="1">
    <location>
        <begin position="3"/>
        <end position="119"/>
    </location>
</feature>